<proteinExistence type="predicted"/>
<reference evidence="3" key="1">
    <citation type="submission" date="2022-11" db="UniProtKB">
        <authorList>
            <consortium name="WormBaseParasite"/>
        </authorList>
    </citation>
    <scope>IDENTIFICATION</scope>
</reference>
<accession>A0A914Z224</accession>
<feature type="compositionally biased region" description="Polar residues" evidence="1">
    <location>
        <begin position="55"/>
        <end position="64"/>
    </location>
</feature>
<sequence length="394" mass="45572">MKLLVEVSNSAAKPKGGKMKRAQSAEDLKGRKSRPKYKGRQSLQKFPISRKQKTRQWSPKQKMNFQEDEDYYPHTTCLTVLPNASKSNPCESDCDSGSPQPASPFPSIQLGEKRIPEWENLRAKLENVARDSEKDTIAIPSKNAGGYVTIAENTYKFGDSLWLYLQSYFANRQMENRYIQRSITTQSTVILRLRQEKRRILIDIQNFKLELKAEDDADINWLHAVYHPVVIENIQYAAGKVNDLLRKFEEFRELFPTFRAMIETEKEYTVEVNTRIGLLYMWHNTLNDLFSKIKSIREYFDFITGYRKRSSFSIGYENTEIFSDSISQMYAEVVGRSLRLRGMSVVLEKIKSITEKTLAKTLITLQTPKLYAQAAAANNEMKIFKDFTAQEKGV</sequence>
<evidence type="ECO:0000313" key="2">
    <source>
        <dbReference type="Proteomes" id="UP000887577"/>
    </source>
</evidence>
<evidence type="ECO:0000256" key="1">
    <source>
        <dbReference type="SAM" id="MobiDB-lite"/>
    </source>
</evidence>
<dbReference type="Proteomes" id="UP000887577">
    <property type="component" value="Unplaced"/>
</dbReference>
<dbReference type="WBParaSite" id="PSU_v2.g6143.t1">
    <property type="protein sequence ID" value="PSU_v2.g6143.t1"/>
    <property type="gene ID" value="PSU_v2.g6143"/>
</dbReference>
<dbReference type="AlphaFoldDB" id="A0A914Z224"/>
<feature type="region of interest" description="Disordered" evidence="1">
    <location>
        <begin position="88"/>
        <end position="108"/>
    </location>
</feature>
<protein>
    <submittedName>
        <fullName evidence="3">Uncharacterized protein</fullName>
    </submittedName>
</protein>
<feature type="region of interest" description="Disordered" evidence="1">
    <location>
        <begin position="1"/>
        <end position="66"/>
    </location>
</feature>
<keyword evidence="2" id="KW-1185">Reference proteome</keyword>
<name>A0A914Z224_9BILA</name>
<evidence type="ECO:0000313" key="3">
    <source>
        <dbReference type="WBParaSite" id="PSU_v2.g6143.t1"/>
    </source>
</evidence>
<organism evidence="2 3">
    <name type="scientific">Panagrolaimus superbus</name>
    <dbReference type="NCBI Taxonomy" id="310955"/>
    <lineage>
        <taxon>Eukaryota</taxon>
        <taxon>Metazoa</taxon>
        <taxon>Ecdysozoa</taxon>
        <taxon>Nematoda</taxon>
        <taxon>Chromadorea</taxon>
        <taxon>Rhabditida</taxon>
        <taxon>Tylenchina</taxon>
        <taxon>Panagrolaimomorpha</taxon>
        <taxon>Panagrolaimoidea</taxon>
        <taxon>Panagrolaimidae</taxon>
        <taxon>Panagrolaimus</taxon>
    </lineage>
</organism>
<feature type="compositionally biased region" description="Polar residues" evidence="1">
    <location>
        <begin position="88"/>
        <end position="100"/>
    </location>
</feature>